<feature type="region of interest" description="Disordered" evidence="1">
    <location>
        <begin position="59"/>
        <end position="92"/>
    </location>
</feature>
<dbReference type="EMBL" id="FOSD01000001">
    <property type="protein sequence ID" value="SFJ37582.1"/>
    <property type="molecule type" value="Genomic_DNA"/>
</dbReference>
<gene>
    <name evidence="2" type="ORF">SAMN05518863_101279</name>
</gene>
<keyword evidence="3" id="KW-1185">Reference proteome</keyword>
<evidence type="ECO:0000256" key="1">
    <source>
        <dbReference type="SAM" id="MobiDB-lite"/>
    </source>
</evidence>
<name>A0A1I3QVR1_9GAMM</name>
<dbReference type="RefSeq" id="WP_008102827.1">
    <property type="nucleotide sequence ID" value="NZ_FOSD01000001.1"/>
</dbReference>
<dbReference type="Proteomes" id="UP000198841">
    <property type="component" value="Unassembled WGS sequence"/>
</dbReference>
<reference evidence="2 3" key="1">
    <citation type="submission" date="2016-10" db="EMBL/GenBank/DDBJ databases">
        <authorList>
            <person name="Varghese N."/>
            <person name="Submissions S."/>
        </authorList>
    </citation>
    <scope>NUCLEOTIDE SEQUENCE [LARGE SCALE GENOMIC DNA]</scope>
    <source>
        <strain evidence="2 3">YR512</strain>
    </source>
</reference>
<organism evidence="2 3">
    <name type="scientific">Candidatus Pantoea symbiotica</name>
    <dbReference type="NCBI Taxonomy" id="1884370"/>
    <lineage>
        <taxon>Bacteria</taxon>
        <taxon>Pseudomonadati</taxon>
        <taxon>Pseudomonadota</taxon>
        <taxon>Gammaproteobacteria</taxon>
        <taxon>Enterobacterales</taxon>
        <taxon>Erwiniaceae</taxon>
        <taxon>Pantoea</taxon>
    </lineage>
</organism>
<evidence type="ECO:0000313" key="2">
    <source>
        <dbReference type="EMBL" id="SFJ37582.1"/>
    </source>
</evidence>
<evidence type="ECO:0000313" key="3">
    <source>
        <dbReference type="Proteomes" id="UP000198841"/>
    </source>
</evidence>
<sequence>MSDSQPKIIGEAAYALLLRREDVSVSSLLAELARMARKEQNTQQQQRIAQAQQWLLTHRQPAGSDNRVHSALRGLSRQEGSVRMPSADADDS</sequence>
<accession>A0A1I3QVR1</accession>
<protein>
    <submittedName>
        <fullName evidence="2">Uncharacterized protein</fullName>
    </submittedName>
</protein>
<comment type="caution">
    <text evidence="2">The sequence shown here is derived from an EMBL/GenBank/DDBJ whole genome shotgun (WGS) entry which is preliminary data.</text>
</comment>
<proteinExistence type="predicted"/>